<comment type="similarity">
    <text evidence="5">Belongs to the OXA1/ALB3/YidC family.</text>
</comment>
<feature type="domain" description="Membrane insertase YidC/Oxa/ALB C-terminal" evidence="7">
    <location>
        <begin position="136"/>
        <end position="352"/>
    </location>
</feature>
<protein>
    <recommendedName>
        <fullName evidence="7">Membrane insertase YidC/Oxa/ALB C-terminal domain-containing protein</fullName>
    </recommendedName>
</protein>
<reference evidence="8" key="1">
    <citation type="submission" date="2020-11" db="EMBL/GenBank/DDBJ databases">
        <authorList>
            <person name="Tran Van P."/>
        </authorList>
    </citation>
    <scope>NUCLEOTIDE SEQUENCE</scope>
</reference>
<evidence type="ECO:0000256" key="3">
    <source>
        <dbReference type="ARBA" id="ARBA00022989"/>
    </source>
</evidence>
<gene>
    <name evidence="8" type="ORF">TMSB3V08_LOCUS1097</name>
</gene>
<dbReference type="PANTHER" id="PTHR12428:SF65">
    <property type="entry name" value="CYTOCHROME C OXIDASE ASSEMBLY PROTEIN COX18, MITOCHONDRIAL"/>
    <property type="match status" value="1"/>
</dbReference>
<evidence type="ECO:0000259" key="7">
    <source>
        <dbReference type="Pfam" id="PF02096"/>
    </source>
</evidence>
<comment type="subcellular location">
    <subcellularLocation>
        <location evidence="1 5">Membrane</location>
        <topology evidence="1 5">Multi-pass membrane protein</topology>
    </subcellularLocation>
</comment>
<feature type="transmembrane region" description="Helical" evidence="6">
    <location>
        <begin position="226"/>
        <end position="249"/>
    </location>
</feature>
<keyword evidence="4 6" id="KW-0472">Membrane</keyword>
<dbReference type="AlphaFoldDB" id="A0A7R9E0Q0"/>
<dbReference type="InterPro" id="IPR001708">
    <property type="entry name" value="YidC/ALB3/OXA1/COX18"/>
</dbReference>
<feature type="transmembrane region" description="Helical" evidence="6">
    <location>
        <begin position="136"/>
        <end position="158"/>
    </location>
</feature>
<dbReference type="PANTHER" id="PTHR12428">
    <property type="entry name" value="OXA1"/>
    <property type="match status" value="1"/>
</dbReference>
<feature type="transmembrane region" description="Helical" evidence="6">
    <location>
        <begin position="316"/>
        <end position="340"/>
    </location>
</feature>
<evidence type="ECO:0000256" key="6">
    <source>
        <dbReference type="SAM" id="Phobius"/>
    </source>
</evidence>
<dbReference type="InterPro" id="IPR028055">
    <property type="entry name" value="YidC/Oxa/ALB_C"/>
</dbReference>
<dbReference type="Pfam" id="PF02096">
    <property type="entry name" value="60KD_IMP"/>
    <property type="match status" value="1"/>
</dbReference>
<proteinExistence type="inferred from homology"/>
<dbReference type="GO" id="GO:0005743">
    <property type="term" value="C:mitochondrial inner membrane"/>
    <property type="evidence" value="ECO:0007669"/>
    <property type="project" value="TreeGrafter"/>
</dbReference>
<dbReference type="CDD" id="cd20069">
    <property type="entry name" value="5TM_Oxa1-like"/>
    <property type="match status" value="1"/>
</dbReference>
<keyword evidence="2 5" id="KW-0812">Transmembrane</keyword>
<dbReference type="GO" id="GO:0032979">
    <property type="term" value="P:protein insertion into mitochondrial inner membrane from matrix"/>
    <property type="evidence" value="ECO:0007669"/>
    <property type="project" value="TreeGrafter"/>
</dbReference>
<feature type="transmembrane region" description="Helical" evidence="6">
    <location>
        <begin position="269"/>
        <end position="295"/>
    </location>
</feature>
<evidence type="ECO:0000256" key="1">
    <source>
        <dbReference type="ARBA" id="ARBA00004141"/>
    </source>
</evidence>
<dbReference type="GO" id="GO:0032977">
    <property type="term" value="F:membrane insertase activity"/>
    <property type="evidence" value="ECO:0007669"/>
    <property type="project" value="InterPro"/>
</dbReference>
<name>A0A7R9E0Q0_9NEOP</name>
<evidence type="ECO:0000256" key="2">
    <source>
        <dbReference type="ARBA" id="ARBA00022692"/>
    </source>
</evidence>
<dbReference type="EMBL" id="OB792758">
    <property type="protein sequence ID" value="CAD7424134.1"/>
    <property type="molecule type" value="Genomic_DNA"/>
</dbReference>
<organism evidence="8">
    <name type="scientific">Timema monikensis</name>
    <dbReference type="NCBI Taxonomy" id="170555"/>
    <lineage>
        <taxon>Eukaryota</taxon>
        <taxon>Metazoa</taxon>
        <taxon>Ecdysozoa</taxon>
        <taxon>Arthropoda</taxon>
        <taxon>Hexapoda</taxon>
        <taxon>Insecta</taxon>
        <taxon>Pterygota</taxon>
        <taxon>Neoptera</taxon>
        <taxon>Polyneoptera</taxon>
        <taxon>Phasmatodea</taxon>
        <taxon>Timematodea</taxon>
        <taxon>Timematoidea</taxon>
        <taxon>Timematidae</taxon>
        <taxon>Timema</taxon>
    </lineage>
</organism>
<accession>A0A7R9E0Q0</accession>
<sequence>MWTCTYLRLCFKNSFTNIYILGGFKFHFKGHTSIFNSTSRSLHSQLSFKLCKSICVENVTINQKMTFVSFPYTSGSTLLKYKTNDSANKRTFSDNSVIESILKTQAGWFKSLSESSSVGFAKDLVINIHETSGLPWWASIMLTTVLLRTIITLPFALYQNYILAKVENITLEMPELAKELKKETFYAIKKFNWTEKQAAAAYNRTIKRLWNELIVRDNCHPFKGSLLILVQIPMWVIFSTTIRNLVYMLPDRDMASEIISLELSVGGALWFPNLTIPDASLILPVTMGLVNLAIVEVQTLSRLKKPTKLQRYATNLFRGLSVAMIPIAAGVPSCLCLYWTTSSIYGLGQNLLLLSPKVKKLVGIPDSPSQSDKPYQHLLSEIKATFAVSTSSVSASEIIPIINSTLLELQKPNSEALVRGMKNDLVAFIKLRSSLLKANQLILQIFDKATFAVSTSSVSASEIIPIINSTLLELQKPNSEALVRGMKNDLVAFIKLRMIRKGEIVWIGNGNGKRKYPKENDGAEVYWENTARETKKERS</sequence>
<keyword evidence="3 6" id="KW-1133">Transmembrane helix</keyword>
<evidence type="ECO:0000313" key="8">
    <source>
        <dbReference type="EMBL" id="CAD7424134.1"/>
    </source>
</evidence>
<evidence type="ECO:0000256" key="4">
    <source>
        <dbReference type="ARBA" id="ARBA00023136"/>
    </source>
</evidence>
<dbReference type="GO" id="GO:0033617">
    <property type="term" value="P:mitochondrial respiratory chain complex IV assembly"/>
    <property type="evidence" value="ECO:0007669"/>
    <property type="project" value="TreeGrafter"/>
</dbReference>
<evidence type="ECO:0000256" key="5">
    <source>
        <dbReference type="RuleBase" id="RU003945"/>
    </source>
</evidence>